<evidence type="ECO:0000256" key="3">
    <source>
        <dbReference type="ARBA" id="ARBA00022989"/>
    </source>
</evidence>
<comment type="caution">
    <text evidence="6">The sequence shown here is derived from an EMBL/GenBank/DDBJ whole genome shotgun (WGS) entry which is preliminary data.</text>
</comment>
<dbReference type="EMBL" id="PFBO01000090">
    <property type="protein sequence ID" value="PIT90376.1"/>
    <property type="molecule type" value="Genomic_DNA"/>
</dbReference>
<evidence type="ECO:0000256" key="1">
    <source>
        <dbReference type="ARBA" id="ARBA00004141"/>
    </source>
</evidence>
<name>A0A2M6WC71_9BACT</name>
<feature type="transmembrane region" description="Helical" evidence="5">
    <location>
        <begin position="7"/>
        <end position="25"/>
    </location>
</feature>
<evidence type="ECO:0000256" key="5">
    <source>
        <dbReference type="SAM" id="Phobius"/>
    </source>
</evidence>
<reference evidence="7" key="1">
    <citation type="submission" date="2017-09" db="EMBL/GenBank/DDBJ databases">
        <title>Depth-based differentiation of microbial function through sediment-hosted aquifers and enrichment of novel symbionts in the deep terrestrial subsurface.</title>
        <authorList>
            <person name="Probst A.J."/>
            <person name="Ladd B."/>
            <person name="Jarett J.K."/>
            <person name="Geller-Mcgrath D.E."/>
            <person name="Sieber C.M.K."/>
            <person name="Emerson J.B."/>
            <person name="Anantharaman K."/>
            <person name="Thomas B.C."/>
            <person name="Malmstrom R."/>
            <person name="Stieglmeier M."/>
            <person name="Klingl A."/>
            <person name="Woyke T."/>
            <person name="Ryan C.M."/>
            <person name="Banfield J.F."/>
        </authorList>
    </citation>
    <scope>NUCLEOTIDE SEQUENCE [LARGE SCALE GENOMIC DNA]</scope>
</reference>
<dbReference type="InterPro" id="IPR003825">
    <property type="entry name" value="Colicin-V_CvpA"/>
</dbReference>
<comment type="subcellular location">
    <subcellularLocation>
        <location evidence="1">Membrane</location>
        <topology evidence="1">Multi-pass membrane protein</topology>
    </subcellularLocation>
</comment>
<protein>
    <recommendedName>
        <fullName evidence="8">Colicin V production protein</fullName>
    </recommendedName>
</protein>
<dbReference type="PANTHER" id="PTHR37306:SF1">
    <property type="entry name" value="COLICIN V PRODUCTION PROTEIN"/>
    <property type="match status" value="1"/>
</dbReference>
<sequence length="183" mass="19932">MSSVDIIILIILAIFVWKGIKLGLIEAVGGILGIFVGLFMAAKYAPVFAESLQGLLFNSELLSKIIAFLLVYIVVNRAIALLFWIIDKVFHIVAIIPGLKGLNSLLGGLLGLVEAVIFISVISLFLSYLPLVGNFKDKIDQSRFGGLIMTVENIIEPFMPDSLISWASRTTADIDIPLIEDPS</sequence>
<evidence type="ECO:0000256" key="4">
    <source>
        <dbReference type="ARBA" id="ARBA00023136"/>
    </source>
</evidence>
<proteinExistence type="predicted"/>
<dbReference type="Pfam" id="PF02674">
    <property type="entry name" value="Colicin_V"/>
    <property type="match status" value="1"/>
</dbReference>
<feature type="transmembrane region" description="Helical" evidence="5">
    <location>
        <begin position="106"/>
        <end position="129"/>
    </location>
</feature>
<dbReference type="Proteomes" id="UP000230543">
    <property type="component" value="Unassembled WGS sequence"/>
</dbReference>
<evidence type="ECO:0000313" key="6">
    <source>
        <dbReference type="EMBL" id="PIT90376.1"/>
    </source>
</evidence>
<dbReference type="GO" id="GO:0016020">
    <property type="term" value="C:membrane"/>
    <property type="evidence" value="ECO:0007669"/>
    <property type="project" value="UniProtKB-SubCell"/>
</dbReference>
<dbReference type="AlphaFoldDB" id="A0A2M6WC71"/>
<organism evidence="6 7">
    <name type="scientific">Candidatus Komeilibacteria bacterium CG10_big_fil_rev_8_21_14_0_10_41_13</name>
    <dbReference type="NCBI Taxonomy" id="1974476"/>
    <lineage>
        <taxon>Bacteria</taxon>
        <taxon>Candidatus Komeiliibacteriota</taxon>
    </lineage>
</organism>
<feature type="transmembrane region" description="Helical" evidence="5">
    <location>
        <begin position="31"/>
        <end position="49"/>
    </location>
</feature>
<evidence type="ECO:0008006" key="8">
    <source>
        <dbReference type="Google" id="ProtNLM"/>
    </source>
</evidence>
<evidence type="ECO:0000313" key="7">
    <source>
        <dbReference type="Proteomes" id="UP000230543"/>
    </source>
</evidence>
<keyword evidence="3 5" id="KW-1133">Transmembrane helix</keyword>
<gene>
    <name evidence="6" type="ORF">COU22_02515</name>
</gene>
<accession>A0A2M6WC71</accession>
<evidence type="ECO:0000256" key="2">
    <source>
        <dbReference type="ARBA" id="ARBA00022692"/>
    </source>
</evidence>
<dbReference type="GO" id="GO:0009403">
    <property type="term" value="P:toxin biosynthetic process"/>
    <property type="evidence" value="ECO:0007669"/>
    <property type="project" value="InterPro"/>
</dbReference>
<keyword evidence="4 5" id="KW-0472">Membrane</keyword>
<feature type="transmembrane region" description="Helical" evidence="5">
    <location>
        <begin position="61"/>
        <end position="86"/>
    </location>
</feature>
<dbReference type="PANTHER" id="PTHR37306">
    <property type="entry name" value="COLICIN V PRODUCTION PROTEIN"/>
    <property type="match status" value="1"/>
</dbReference>
<keyword evidence="2 5" id="KW-0812">Transmembrane</keyword>